<keyword evidence="2" id="KW-1185">Reference proteome</keyword>
<sequence length="185" mass="20468">WDMAVGAVAVSIKYHRDFLPPLLPVYASSLQALAPHEIGFDDLDDAQADLLSAVGYVLGGTPVGVLDELLDALPSLRELFPDEGEWSWVLRETWRSLMICILEPDILNFPISLLSVSAVSEAVLDVLLHRKVSSRDKYKDKWREEAEEEAEGILLDIQNVLGIGEVSFGSFEASFLLTRKAEVDA</sequence>
<comment type="caution">
    <text evidence="1">The sequence shown here is derived from an EMBL/GenBank/DDBJ whole genome shotgun (WGS) entry which is preliminary data.</text>
</comment>
<accession>A0A9P8AM44</accession>
<dbReference type="Proteomes" id="UP000812287">
    <property type="component" value="Unassembled WGS sequence"/>
</dbReference>
<name>A0A9P8AM44_9AGAR</name>
<proteinExistence type="predicted"/>
<feature type="non-terminal residue" evidence="1">
    <location>
        <position position="1"/>
    </location>
</feature>
<dbReference type="EMBL" id="MU250573">
    <property type="protein sequence ID" value="KAG7440344.1"/>
    <property type="molecule type" value="Genomic_DNA"/>
</dbReference>
<evidence type="ECO:0000313" key="1">
    <source>
        <dbReference type="EMBL" id="KAG7440344.1"/>
    </source>
</evidence>
<dbReference type="GeneID" id="66106113"/>
<dbReference type="OrthoDB" id="3250555at2759"/>
<organism evidence="1 2">
    <name type="scientific">Guyanagaster necrorhizus</name>
    <dbReference type="NCBI Taxonomy" id="856835"/>
    <lineage>
        <taxon>Eukaryota</taxon>
        <taxon>Fungi</taxon>
        <taxon>Dikarya</taxon>
        <taxon>Basidiomycota</taxon>
        <taxon>Agaricomycotina</taxon>
        <taxon>Agaricomycetes</taxon>
        <taxon>Agaricomycetidae</taxon>
        <taxon>Agaricales</taxon>
        <taxon>Marasmiineae</taxon>
        <taxon>Physalacriaceae</taxon>
        <taxon>Guyanagaster</taxon>
    </lineage>
</organism>
<dbReference type="AlphaFoldDB" id="A0A9P8AM44"/>
<protein>
    <submittedName>
        <fullName evidence="1">Uncharacterized protein</fullName>
    </submittedName>
</protein>
<reference evidence="1" key="1">
    <citation type="submission" date="2020-11" db="EMBL/GenBank/DDBJ databases">
        <title>Adaptations for nitrogen fixation in a non-lichenized fungal sporocarp promotes dispersal by wood-feeding termites.</title>
        <authorList>
            <consortium name="DOE Joint Genome Institute"/>
            <person name="Koch R.A."/>
            <person name="Yoon G."/>
            <person name="Arayal U."/>
            <person name="Lail K."/>
            <person name="Amirebrahimi M."/>
            <person name="Labutti K."/>
            <person name="Lipzen A."/>
            <person name="Riley R."/>
            <person name="Barry K."/>
            <person name="Henrissat B."/>
            <person name="Grigoriev I.V."/>
            <person name="Herr J.R."/>
            <person name="Aime M.C."/>
        </authorList>
    </citation>
    <scope>NUCLEOTIDE SEQUENCE</scope>
    <source>
        <strain evidence="1">MCA 3950</strain>
    </source>
</reference>
<dbReference type="RefSeq" id="XP_043033844.1">
    <property type="nucleotide sequence ID" value="XM_043183816.1"/>
</dbReference>
<evidence type="ECO:0000313" key="2">
    <source>
        <dbReference type="Proteomes" id="UP000812287"/>
    </source>
</evidence>
<gene>
    <name evidence="1" type="ORF">BT62DRAFT_910846</name>
</gene>